<keyword evidence="5 7" id="KW-0472">Membrane</keyword>
<evidence type="ECO:0000259" key="8">
    <source>
        <dbReference type="Pfam" id="PF02687"/>
    </source>
</evidence>
<keyword evidence="2" id="KW-1003">Cell membrane</keyword>
<dbReference type="Pfam" id="PF12704">
    <property type="entry name" value="MacB_PCD"/>
    <property type="match status" value="1"/>
</dbReference>
<dbReference type="EMBL" id="BOPF01000007">
    <property type="protein sequence ID" value="GIJ45580.1"/>
    <property type="molecule type" value="Genomic_DNA"/>
</dbReference>
<gene>
    <name evidence="10" type="ORF">Val02_24660</name>
</gene>
<sequence length="384" mass="38884">MFRVGAVGLRTRPLRVFLSALGIAIGIAAMVAVVGISASGRAALDRELAAIGTNILTAGEGKNFGGERVALPRDAPDMAGRISGVEAASAIGRVEANVYRTDRIPAGETNALSVLAARTDLLGTLGGSVATGVWLTDATARGQAVVLGARTARLLGVHTAGPDTRVFLGGQWFTVAGILAPQPLAPELDTAALVGWPVAEETLGFDGHGTTVYVRTDPERLSQVRALLARTVNPAGPNEVTVARPSDALAARKAADRTLTALLLGLGGVALLVGGVGVANTMIISVLERRAEIGLRRALGATKGQVRGQFFTESLLLSALGGAGGVLLGVAVTGVYAAGQGWPLAVPWWAQVGAVGATVVIGGTAGLYPAVRAARLPPTEALSA</sequence>
<evidence type="ECO:0000256" key="7">
    <source>
        <dbReference type="SAM" id="Phobius"/>
    </source>
</evidence>
<dbReference type="PANTHER" id="PTHR30572:SF4">
    <property type="entry name" value="ABC TRANSPORTER PERMEASE YTRF"/>
    <property type="match status" value="1"/>
</dbReference>
<dbReference type="Pfam" id="PF02687">
    <property type="entry name" value="FtsX"/>
    <property type="match status" value="1"/>
</dbReference>
<evidence type="ECO:0000313" key="10">
    <source>
        <dbReference type="EMBL" id="GIJ45580.1"/>
    </source>
</evidence>
<feature type="domain" description="MacB-like periplasmic core" evidence="9">
    <location>
        <begin position="17"/>
        <end position="228"/>
    </location>
</feature>
<organism evidence="10 11">
    <name type="scientific">Virgisporangium aliadipatigenens</name>
    <dbReference type="NCBI Taxonomy" id="741659"/>
    <lineage>
        <taxon>Bacteria</taxon>
        <taxon>Bacillati</taxon>
        <taxon>Actinomycetota</taxon>
        <taxon>Actinomycetes</taxon>
        <taxon>Micromonosporales</taxon>
        <taxon>Micromonosporaceae</taxon>
        <taxon>Virgisporangium</taxon>
    </lineage>
</organism>
<dbReference type="PANTHER" id="PTHR30572">
    <property type="entry name" value="MEMBRANE COMPONENT OF TRANSPORTER-RELATED"/>
    <property type="match status" value="1"/>
</dbReference>
<dbReference type="AlphaFoldDB" id="A0A8J4DP54"/>
<keyword evidence="4 7" id="KW-1133">Transmembrane helix</keyword>
<comment type="similarity">
    <text evidence="6">Belongs to the ABC-4 integral membrane protein family.</text>
</comment>
<name>A0A8J4DP54_9ACTN</name>
<evidence type="ECO:0000313" key="11">
    <source>
        <dbReference type="Proteomes" id="UP000619260"/>
    </source>
</evidence>
<feature type="transmembrane region" description="Helical" evidence="7">
    <location>
        <begin position="348"/>
        <end position="368"/>
    </location>
</feature>
<evidence type="ECO:0000256" key="2">
    <source>
        <dbReference type="ARBA" id="ARBA00022475"/>
    </source>
</evidence>
<keyword evidence="3 7" id="KW-0812">Transmembrane</keyword>
<proteinExistence type="inferred from homology"/>
<dbReference type="InterPro" id="IPR003838">
    <property type="entry name" value="ABC3_permease_C"/>
</dbReference>
<protein>
    <submittedName>
        <fullName evidence="10">ABC transporter permease</fullName>
    </submittedName>
</protein>
<dbReference type="RefSeq" id="WP_203899188.1">
    <property type="nucleotide sequence ID" value="NZ_BOPF01000007.1"/>
</dbReference>
<dbReference type="InterPro" id="IPR050250">
    <property type="entry name" value="Macrolide_Exporter_MacB"/>
</dbReference>
<evidence type="ECO:0000256" key="4">
    <source>
        <dbReference type="ARBA" id="ARBA00022989"/>
    </source>
</evidence>
<feature type="transmembrane region" description="Helical" evidence="7">
    <location>
        <begin position="315"/>
        <end position="336"/>
    </location>
</feature>
<evidence type="ECO:0000256" key="3">
    <source>
        <dbReference type="ARBA" id="ARBA00022692"/>
    </source>
</evidence>
<comment type="subcellular location">
    <subcellularLocation>
        <location evidence="1">Cell membrane</location>
        <topology evidence="1">Multi-pass membrane protein</topology>
    </subcellularLocation>
</comment>
<reference evidence="10" key="1">
    <citation type="submission" date="2021-01" db="EMBL/GenBank/DDBJ databases">
        <title>Whole genome shotgun sequence of Virgisporangium aliadipatigenens NBRC 105644.</title>
        <authorList>
            <person name="Komaki H."/>
            <person name="Tamura T."/>
        </authorList>
    </citation>
    <scope>NUCLEOTIDE SEQUENCE</scope>
    <source>
        <strain evidence="10">NBRC 105644</strain>
    </source>
</reference>
<feature type="transmembrane region" description="Helical" evidence="7">
    <location>
        <begin position="262"/>
        <end position="287"/>
    </location>
</feature>
<evidence type="ECO:0000256" key="6">
    <source>
        <dbReference type="ARBA" id="ARBA00038076"/>
    </source>
</evidence>
<dbReference type="GO" id="GO:0005886">
    <property type="term" value="C:plasma membrane"/>
    <property type="evidence" value="ECO:0007669"/>
    <property type="project" value="UniProtKB-SubCell"/>
</dbReference>
<comment type="caution">
    <text evidence="10">The sequence shown here is derived from an EMBL/GenBank/DDBJ whole genome shotgun (WGS) entry which is preliminary data.</text>
</comment>
<feature type="domain" description="ABC3 transporter permease C-terminal" evidence="8">
    <location>
        <begin position="267"/>
        <end position="378"/>
    </location>
</feature>
<accession>A0A8J4DP54</accession>
<dbReference type="GO" id="GO:0022857">
    <property type="term" value="F:transmembrane transporter activity"/>
    <property type="evidence" value="ECO:0007669"/>
    <property type="project" value="TreeGrafter"/>
</dbReference>
<dbReference type="InterPro" id="IPR025857">
    <property type="entry name" value="MacB_PCD"/>
</dbReference>
<evidence type="ECO:0000256" key="5">
    <source>
        <dbReference type="ARBA" id="ARBA00023136"/>
    </source>
</evidence>
<evidence type="ECO:0000256" key="1">
    <source>
        <dbReference type="ARBA" id="ARBA00004651"/>
    </source>
</evidence>
<dbReference type="Proteomes" id="UP000619260">
    <property type="component" value="Unassembled WGS sequence"/>
</dbReference>
<evidence type="ECO:0000259" key="9">
    <source>
        <dbReference type="Pfam" id="PF12704"/>
    </source>
</evidence>
<feature type="transmembrane region" description="Helical" evidence="7">
    <location>
        <begin position="16"/>
        <end position="38"/>
    </location>
</feature>
<keyword evidence="11" id="KW-1185">Reference proteome</keyword>